<dbReference type="InterPro" id="IPR004796">
    <property type="entry name" value="PTS_IIC_cello"/>
</dbReference>
<dbReference type="RefSeq" id="WP_197929205.1">
    <property type="nucleotide sequence ID" value="NZ_CP065745.1"/>
</dbReference>
<reference evidence="12 13" key="1">
    <citation type="submission" date="2020-12" db="EMBL/GenBank/DDBJ databases">
        <title>FDA dAtabase for Regulatory Grade micrObial Sequences (FDA-ARGOS): Supporting development and validation of Infectious Disease Dx tests.</title>
        <authorList>
            <person name="Sproer C."/>
            <person name="Gronow S."/>
            <person name="Severitt S."/>
            <person name="Schroder I."/>
            <person name="Tallon L."/>
            <person name="Sadzewicz L."/>
            <person name="Zhao X."/>
            <person name="Boylan J."/>
            <person name="Ott S."/>
            <person name="Bowen H."/>
            <person name="Vavikolanu K."/>
            <person name="Mehta A."/>
            <person name="Aluvathingal J."/>
            <person name="Nadendla S."/>
            <person name="Lowell S."/>
            <person name="Myers T."/>
            <person name="Yan Y."/>
            <person name="Sichtig H."/>
        </authorList>
    </citation>
    <scope>NUCLEOTIDE SEQUENCE [LARGE SCALE GENOMIC DNA]</scope>
    <source>
        <strain evidence="12 13">FDAARGOS_933</strain>
    </source>
</reference>
<feature type="transmembrane region" description="Helical" evidence="10">
    <location>
        <begin position="178"/>
        <end position="200"/>
    </location>
</feature>
<dbReference type="AlphaFoldDB" id="A0A7T2PFS3"/>
<dbReference type="PIRSF" id="PIRSF006351">
    <property type="entry name" value="PTS_EIIC-Cellobiose"/>
    <property type="match status" value="1"/>
</dbReference>
<evidence type="ECO:0000256" key="10">
    <source>
        <dbReference type="SAM" id="Phobius"/>
    </source>
</evidence>
<feature type="region of interest" description="Disordered" evidence="9">
    <location>
        <begin position="424"/>
        <end position="444"/>
    </location>
</feature>
<evidence type="ECO:0000256" key="2">
    <source>
        <dbReference type="ARBA" id="ARBA00022448"/>
    </source>
</evidence>
<evidence type="ECO:0000256" key="6">
    <source>
        <dbReference type="ARBA" id="ARBA00022989"/>
    </source>
</evidence>
<keyword evidence="3 8" id="KW-1003">Cell membrane</keyword>
<keyword evidence="4 8" id="KW-0762">Sugar transport</keyword>
<gene>
    <name evidence="12" type="ORF">I6G90_00500</name>
</gene>
<feature type="transmembrane region" description="Helical" evidence="10">
    <location>
        <begin position="380"/>
        <end position="408"/>
    </location>
</feature>
<organism evidence="12 13">
    <name type="scientific">Aeromonas allosaccharophila</name>
    <dbReference type="NCBI Taxonomy" id="656"/>
    <lineage>
        <taxon>Bacteria</taxon>
        <taxon>Pseudomonadati</taxon>
        <taxon>Pseudomonadota</taxon>
        <taxon>Gammaproteobacteria</taxon>
        <taxon>Aeromonadales</taxon>
        <taxon>Aeromonadaceae</taxon>
        <taxon>Aeromonas</taxon>
    </lineage>
</organism>
<feature type="transmembrane region" description="Helical" evidence="10">
    <location>
        <begin position="140"/>
        <end position="158"/>
    </location>
</feature>
<dbReference type="NCBIfam" id="TIGR00410">
    <property type="entry name" value="lacE"/>
    <property type="match status" value="1"/>
</dbReference>
<dbReference type="GO" id="GO:0009401">
    <property type="term" value="P:phosphoenolpyruvate-dependent sugar phosphotransferase system"/>
    <property type="evidence" value="ECO:0007669"/>
    <property type="project" value="InterPro"/>
</dbReference>
<dbReference type="GeneID" id="60784040"/>
<feature type="transmembrane region" description="Helical" evidence="10">
    <location>
        <begin position="74"/>
        <end position="96"/>
    </location>
</feature>
<dbReference type="PANTHER" id="PTHR33989">
    <property type="match status" value="1"/>
</dbReference>
<dbReference type="KEGG" id="aall:I6G90_00500"/>
<feature type="transmembrane region" description="Helical" evidence="10">
    <location>
        <begin position="285"/>
        <end position="305"/>
    </location>
</feature>
<keyword evidence="7 8" id="KW-0472">Membrane</keyword>
<comment type="function">
    <text evidence="8">The phosphoenolpyruvate-dependent sugar phosphotransferase system (PTS), a major carbohydrate active -transport system, catalyzes the phosphorylation of incoming sugar substrates concomitant with their translocation across the cell membrane.</text>
</comment>
<dbReference type="EMBL" id="CP065745">
    <property type="protein sequence ID" value="QPR54964.1"/>
    <property type="molecule type" value="Genomic_DNA"/>
</dbReference>
<dbReference type="InterPro" id="IPR003352">
    <property type="entry name" value="PTS_EIIC"/>
</dbReference>
<feature type="domain" description="PTS EIIC type-3" evidence="11">
    <location>
        <begin position="8"/>
        <end position="410"/>
    </location>
</feature>
<dbReference type="InterPro" id="IPR004501">
    <property type="entry name" value="PTS_EIIC_3"/>
</dbReference>
<dbReference type="PANTHER" id="PTHR33989:SF11">
    <property type="entry name" value="LICHENAN PERMEASE IIC COMPONENT"/>
    <property type="match status" value="1"/>
</dbReference>
<feature type="transmembrane region" description="Helical" evidence="10">
    <location>
        <begin position="32"/>
        <end position="53"/>
    </location>
</feature>
<proteinExistence type="predicted"/>
<dbReference type="InterPro" id="IPR051088">
    <property type="entry name" value="PTS_Sugar-EIIC/EIIB"/>
</dbReference>
<keyword evidence="6 10" id="KW-1133">Transmembrane helix</keyword>
<dbReference type="Proteomes" id="UP000595101">
    <property type="component" value="Chromosome"/>
</dbReference>
<evidence type="ECO:0000313" key="13">
    <source>
        <dbReference type="Proteomes" id="UP000595101"/>
    </source>
</evidence>
<dbReference type="GO" id="GO:0008982">
    <property type="term" value="F:protein-N(PI)-phosphohistidine-sugar phosphotransferase activity"/>
    <property type="evidence" value="ECO:0007669"/>
    <property type="project" value="UniProtKB-UniRule"/>
</dbReference>
<evidence type="ECO:0000256" key="5">
    <source>
        <dbReference type="ARBA" id="ARBA00022692"/>
    </source>
</evidence>
<dbReference type="PROSITE" id="PS51105">
    <property type="entry name" value="PTS_EIIC_TYPE_3"/>
    <property type="match status" value="1"/>
</dbReference>
<feature type="transmembrane region" description="Helical" evidence="10">
    <location>
        <begin position="340"/>
        <end position="360"/>
    </location>
</feature>
<dbReference type="Pfam" id="PF02378">
    <property type="entry name" value="PTS_EIIC"/>
    <property type="match status" value="1"/>
</dbReference>
<evidence type="ECO:0000256" key="4">
    <source>
        <dbReference type="ARBA" id="ARBA00022597"/>
    </source>
</evidence>
<evidence type="ECO:0000256" key="7">
    <source>
        <dbReference type="ARBA" id="ARBA00023136"/>
    </source>
</evidence>
<dbReference type="GO" id="GO:1901264">
    <property type="term" value="P:carbohydrate derivative transport"/>
    <property type="evidence" value="ECO:0007669"/>
    <property type="project" value="TreeGrafter"/>
</dbReference>
<sequence>MKSVVGLIESKLMPLAGRLAQQRHLGAIRDGYISFMPFIIVGSILLVISSFPSDSYKAFMASIFGEQWGSTIEIPFNAIFSTMALFISYLVAYRLAERNDIDKSSAGILSLSCFLILTPFSVDAHGAAVIPMEWIGSKGLFVAMLGAIVWTETFTLFLRRNIVIKMPEGVPPAVQKSFAALIPALIILSMALAIRVFFAATSYNTIHEFIYSVIAMPVRHFGTSYFGAILTVLSISSLWSVGINSGSMINGILRPFWMDNQAENLAATHAGLMPPHVVTEQFYDMIWMGGSGATLSLVLAMLIFARSQHIKKMTRLAAGSSIFNINEPILFGLPVIMNPIMLIPFNLVPVVLVTIQYISMASGVVSTTTGVYIPWTLPPVISGFIVTGHLSGALIQLFNLVIGAMIYLPFLKVLDRQYQAAEHPAEHHGESSHSLQSHKKVSNG</sequence>
<evidence type="ECO:0000313" key="12">
    <source>
        <dbReference type="EMBL" id="QPR54964.1"/>
    </source>
</evidence>
<comment type="subcellular location">
    <subcellularLocation>
        <location evidence="1">Cell membrane</location>
        <topology evidence="1">Multi-pass membrane protein</topology>
    </subcellularLocation>
</comment>
<keyword evidence="5 10" id="KW-0812">Transmembrane</keyword>
<keyword evidence="2 8" id="KW-0813">Transport</keyword>
<accession>A0A7T2PFS3</accession>
<evidence type="ECO:0000256" key="1">
    <source>
        <dbReference type="ARBA" id="ARBA00004651"/>
    </source>
</evidence>
<protein>
    <recommendedName>
        <fullName evidence="8">Permease IIC component</fullName>
    </recommendedName>
</protein>
<evidence type="ECO:0000256" key="9">
    <source>
        <dbReference type="SAM" id="MobiDB-lite"/>
    </source>
</evidence>
<name>A0A7T2PFS3_9GAMM</name>
<dbReference type="GO" id="GO:0005886">
    <property type="term" value="C:plasma membrane"/>
    <property type="evidence" value="ECO:0007669"/>
    <property type="project" value="UniProtKB-SubCell"/>
</dbReference>
<evidence type="ECO:0000259" key="11">
    <source>
        <dbReference type="PROSITE" id="PS51105"/>
    </source>
</evidence>
<evidence type="ECO:0000256" key="8">
    <source>
        <dbReference type="PIRNR" id="PIRNR006351"/>
    </source>
</evidence>
<feature type="transmembrane region" description="Helical" evidence="10">
    <location>
        <begin position="221"/>
        <end position="241"/>
    </location>
</feature>
<evidence type="ECO:0000256" key="3">
    <source>
        <dbReference type="ARBA" id="ARBA00022475"/>
    </source>
</evidence>